<accession>A0AC34FKP4</accession>
<reference evidence="2" key="1">
    <citation type="submission" date="2022-11" db="UniProtKB">
        <authorList>
            <consortium name="WormBaseParasite"/>
        </authorList>
    </citation>
    <scope>IDENTIFICATION</scope>
</reference>
<dbReference type="WBParaSite" id="ES5_v2.g17532.t1">
    <property type="protein sequence ID" value="ES5_v2.g17532.t1"/>
    <property type="gene ID" value="ES5_v2.g17532"/>
</dbReference>
<sequence length="501" mass="58190">MRKHPDFKEWILPKALSMLFKICYHKREDFDEDLTNLMNDIKTISNKNDDDAIIPNIMGTIFEYLKRPDLAVKVYKIYLERFGPSKALMKLYFDEILKIGDFDEQAHTALNLFHMEVNNSNRFQLCVALYLQAASKPSEKEREMGFEFARKIAEKVCADAPKYLEEYLKEIKDAKEFYAKEQFLGKNEDIQALEDQFVKVSLDSPLIPANFCGNSLKKLQKLFHKRFEALKKDRRHDELWFEELAFMNAIKLIDPKSDIFSIIASLLQDLQKESNLMEKQDLIACIRFLYLAQSEDYGLGTLGERMNEYVERFGHEVDIHDIISGHLNHLSDAKKTVIIDNSKKILAIFKPYLTKQFEIGTETEVVDARSYDIVQPNDIILLGNAAIPNTSFSLFLFYHHRSFLTDIISAVSARTMPTSKFEEMFDKWIQLIDHLDTSGYSKSQAEVIQSQAIIDEICATCFESVHSFYKNSGLLFKNTFLTFLTRKTKVIKLDFCELQAF</sequence>
<dbReference type="Proteomes" id="UP000887579">
    <property type="component" value="Unplaced"/>
</dbReference>
<proteinExistence type="predicted"/>
<evidence type="ECO:0000313" key="2">
    <source>
        <dbReference type="WBParaSite" id="ES5_v2.g17532.t1"/>
    </source>
</evidence>
<organism evidence="1 2">
    <name type="scientific">Panagrolaimus sp. ES5</name>
    <dbReference type="NCBI Taxonomy" id="591445"/>
    <lineage>
        <taxon>Eukaryota</taxon>
        <taxon>Metazoa</taxon>
        <taxon>Ecdysozoa</taxon>
        <taxon>Nematoda</taxon>
        <taxon>Chromadorea</taxon>
        <taxon>Rhabditida</taxon>
        <taxon>Tylenchina</taxon>
        <taxon>Panagrolaimomorpha</taxon>
        <taxon>Panagrolaimoidea</taxon>
        <taxon>Panagrolaimidae</taxon>
        <taxon>Panagrolaimus</taxon>
    </lineage>
</organism>
<evidence type="ECO:0000313" key="1">
    <source>
        <dbReference type="Proteomes" id="UP000887579"/>
    </source>
</evidence>
<name>A0AC34FKP4_9BILA</name>
<protein>
    <submittedName>
        <fullName evidence="2">Uncharacterized protein</fullName>
    </submittedName>
</protein>